<accession>A0A6L7G5Q8</accession>
<comment type="caution">
    <text evidence="2">The sequence shown here is derived from an EMBL/GenBank/DDBJ whole genome shotgun (WGS) entry which is preliminary data.</text>
</comment>
<name>A0A6L7G5Q8_9RHOB</name>
<keyword evidence="1" id="KW-0812">Transmembrane</keyword>
<organism evidence="2 3">
    <name type="scientific">Pseudooceanicola albus</name>
    <dbReference type="NCBI Taxonomy" id="2692189"/>
    <lineage>
        <taxon>Bacteria</taxon>
        <taxon>Pseudomonadati</taxon>
        <taxon>Pseudomonadota</taxon>
        <taxon>Alphaproteobacteria</taxon>
        <taxon>Rhodobacterales</taxon>
        <taxon>Paracoccaceae</taxon>
        <taxon>Pseudooceanicola</taxon>
    </lineage>
</organism>
<evidence type="ECO:0000256" key="1">
    <source>
        <dbReference type="SAM" id="Phobius"/>
    </source>
</evidence>
<evidence type="ECO:0000313" key="3">
    <source>
        <dbReference type="Proteomes" id="UP000477911"/>
    </source>
</evidence>
<keyword evidence="1" id="KW-1133">Transmembrane helix</keyword>
<feature type="transmembrane region" description="Helical" evidence="1">
    <location>
        <begin position="18"/>
        <end position="36"/>
    </location>
</feature>
<dbReference type="AlphaFoldDB" id="A0A6L7G5Q8"/>
<dbReference type="Proteomes" id="UP000477911">
    <property type="component" value="Unassembled WGS sequence"/>
</dbReference>
<protein>
    <submittedName>
        <fullName evidence="2">Uncharacterized protein</fullName>
    </submittedName>
</protein>
<evidence type="ECO:0000313" key="2">
    <source>
        <dbReference type="EMBL" id="MXN19239.1"/>
    </source>
</evidence>
<keyword evidence="1" id="KW-0472">Membrane</keyword>
<reference evidence="2 3" key="1">
    <citation type="submission" date="2019-12" db="EMBL/GenBank/DDBJ databases">
        <authorList>
            <person name="Li M."/>
        </authorList>
    </citation>
    <scope>NUCLEOTIDE SEQUENCE [LARGE SCALE GENOMIC DNA]</scope>
    <source>
        <strain evidence="2 3">GBMRC 2024</strain>
    </source>
</reference>
<gene>
    <name evidence="2" type="ORF">GR170_15475</name>
</gene>
<sequence length="160" mass="17135">MAEQEIIARIGVSAGRRVFGIAVLAVLAVAMLWLGLRPEATVFTLRLLMIVLGVLVGLAAWAMARATGRALELTPEVLRDSSGHVLAHVAEIESVDRGAFAFKPSNGFLLKLARPGGRRFLPGLYWQVGRRVGVGGVLRASETKLVADRLSILLAERGAK</sequence>
<keyword evidence="3" id="KW-1185">Reference proteome</keyword>
<dbReference type="RefSeq" id="WP_160895363.1">
    <property type="nucleotide sequence ID" value="NZ_WUMU01000017.1"/>
</dbReference>
<feature type="transmembrane region" description="Helical" evidence="1">
    <location>
        <begin position="42"/>
        <end position="64"/>
    </location>
</feature>
<proteinExistence type="predicted"/>
<dbReference type="EMBL" id="WUMU01000017">
    <property type="protein sequence ID" value="MXN19239.1"/>
    <property type="molecule type" value="Genomic_DNA"/>
</dbReference>